<accession>K5VQK3</accession>
<dbReference type="RefSeq" id="XP_007402426.1">
    <property type="nucleotide sequence ID" value="XM_007402364.1"/>
</dbReference>
<dbReference type="AlphaFoldDB" id="K5VQK3"/>
<dbReference type="HOGENOM" id="CLU_2528208_0_0_1"/>
<keyword evidence="2" id="KW-1185">Reference proteome</keyword>
<dbReference type="GeneID" id="18919238"/>
<protein>
    <submittedName>
        <fullName evidence="1">Uncharacterized protein</fullName>
    </submittedName>
</protein>
<organism evidence="1 2">
    <name type="scientific">Phanerochaete carnosa (strain HHB-10118-sp)</name>
    <name type="common">White-rot fungus</name>
    <name type="synonym">Peniophora carnosa</name>
    <dbReference type="NCBI Taxonomy" id="650164"/>
    <lineage>
        <taxon>Eukaryota</taxon>
        <taxon>Fungi</taxon>
        <taxon>Dikarya</taxon>
        <taxon>Basidiomycota</taxon>
        <taxon>Agaricomycotina</taxon>
        <taxon>Agaricomycetes</taxon>
        <taxon>Polyporales</taxon>
        <taxon>Phanerochaetaceae</taxon>
        <taxon>Phanerochaete</taxon>
    </lineage>
</organism>
<proteinExistence type="predicted"/>
<reference evidence="1 2" key="1">
    <citation type="journal article" date="2012" name="BMC Genomics">
        <title>Comparative genomics of the white-rot fungi, Phanerochaete carnosa and P. chrysosporium, to elucidate the genetic basis of the distinct wood types they colonize.</title>
        <authorList>
            <person name="Suzuki H."/>
            <person name="MacDonald J."/>
            <person name="Syed K."/>
            <person name="Salamov A."/>
            <person name="Hori C."/>
            <person name="Aerts A."/>
            <person name="Henrissat B."/>
            <person name="Wiebenga A."/>
            <person name="vanKuyk P.A."/>
            <person name="Barry K."/>
            <person name="Lindquist E."/>
            <person name="LaButti K."/>
            <person name="Lapidus A."/>
            <person name="Lucas S."/>
            <person name="Coutinho P."/>
            <person name="Gong Y."/>
            <person name="Samejima M."/>
            <person name="Mahadevan R."/>
            <person name="Abou-Zaid M."/>
            <person name="de Vries R.P."/>
            <person name="Igarashi K."/>
            <person name="Yadav J.S."/>
            <person name="Grigoriev I.V."/>
            <person name="Master E.R."/>
        </authorList>
    </citation>
    <scope>NUCLEOTIDE SEQUENCE [LARGE SCALE GENOMIC DNA]</scope>
    <source>
        <strain evidence="1 2">HHB-10118-sp</strain>
    </source>
</reference>
<evidence type="ECO:0000313" key="2">
    <source>
        <dbReference type="Proteomes" id="UP000008370"/>
    </source>
</evidence>
<sequence length="84" mass="9412">MYHFLTKYGRSGCGWVTQCAGILIIDMRCVRKAVYVLLVRHLQHWRSKASAPGLGVYSPDRAMQCKSSNSLKADPFIALSRAQP</sequence>
<dbReference type="KEGG" id="pco:PHACADRAFT_265898"/>
<dbReference type="EMBL" id="JH930589">
    <property type="protein sequence ID" value="EKM49020.1"/>
    <property type="molecule type" value="Genomic_DNA"/>
</dbReference>
<name>K5VQK3_PHACS</name>
<evidence type="ECO:0000313" key="1">
    <source>
        <dbReference type="EMBL" id="EKM49020.1"/>
    </source>
</evidence>
<dbReference type="Proteomes" id="UP000008370">
    <property type="component" value="Unassembled WGS sequence"/>
</dbReference>
<dbReference type="InParanoid" id="K5VQK3"/>
<gene>
    <name evidence="1" type="ORF">PHACADRAFT_265898</name>
</gene>